<accession>A0AAN9IE11</accession>
<gene>
    <name evidence="1" type="ORF">RIF29_14744</name>
</gene>
<proteinExistence type="predicted"/>
<keyword evidence="2" id="KW-1185">Reference proteome</keyword>
<dbReference type="EMBL" id="JAYWIO010000003">
    <property type="protein sequence ID" value="KAK7273685.1"/>
    <property type="molecule type" value="Genomic_DNA"/>
</dbReference>
<comment type="caution">
    <text evidence="1">The sequence shown here is derived from an EMBL/GenBank/DDBJ whole genome shotgun (WGS) entry which is preliminary data.</text>
</comment>
<evidence type="ECO:0000313" key="2">
    <source>
        <dbReference type="Proteomes" id="UP001372338"/>
    </source>
</evidence>
<evidence type="ECO:0000313" key="1">
    <source>
        <dbReference type="EMBL" id="KAK7273685.1"/>
    </source>
</evidence>
<protein>
    <submittedName>
        <fullName evidence="1">Uncharacterized protein</fullName>
    </submittedName>
</protein>
<dbReference type="Proteomes" id="UP001372338">
    <property type="component" value="Unassembled WGS sequence"/>
</dbReference>
<organism evidence="1 2">
    <name type="scientific">Crotalaria pallida</name>
    <name type="common">Smooth rattlebox</name>
    <name type="synonym">Crotalaria striata</name>
    <dbReference type="NCBI Taxonomy" id="3830"/>
    <lineage>
        <taxon>Eukaryota</taxon>
        <taxon>Viridiplantae</taxon>
        <taxon>Streptophyta</taxon>
        <taxon>Embryophyta</taxon>
        <taxon>Tracheophyta</taxon>
        <taxon>Spermatophyta</taxon>
        <taxon>Magnoliopsida</taxon>
        <taxon>eudicotyledons</taxon>
        <taxon>Gunneridae</taxon>
        <taxon>Pentapetalae</taxon>
        <taxon>rosids</taxon>
        <taxon>fabids</taxon>
        <taxon>Fabales</taxon>
        <taxon>Fabaceae</taxon>
        <taxon>Papilionoideae</taxon>
        <taxon>50 kb inversion clade</taxon>
        <taxon>genistoids sensu lato</taxon>
        <taxon>core genistoids</taxon>
        <taxon>Crotalarieae</taxon>
        <taxon>Crotalaria</taxon>
    </lineage>
</organism>
<name>A0AAN9IE11_CROPI</name>
<dbReference type="AlphaFoldDB" id="A0AAN9IE11"/>
<sequence>MGILKEMRYLVVDTLWYKDGKEIKELVDDNGASEMEEISRTRGIVNLYVLHHVSMLEELVMLPPIEGLIEVTSVKDGVPFVVLDEEDESIQNVVLVRVSVIRLVKGDECDTGGEGAKDVEKVVQVRVGLKVLRMWCR</sequence>
<reference evidence="1 2" key="1">
    <citation type="submission" date="2024-01" db="EMBL/GenBank/DDBJ databases">
        <title>The genomes of 5 underutilized Papilionoideae crops provide insights into root nodulation and disease resistanc.</title>
        <authorList>
            <person name="Yuan L."/>
        </authorList>
    </citation>
    <scope>NUCLEOTIDE SEQUENCE [LARGE SCALE GENOMIC DNA]</scope>
    <source>
        <strain evidence="1">ZHUSHIDOU_FW_LH</strain>
        <tissue evidence="1">Leaf</tissue>
    </source>
</reference>